<dbReference type="SUPFAM" id="SSF53613">
    <property type="entry name" value="Ribokinase-like"/>
    <property type="match status" value="1"/>
</dbReference>
<accession>A0A1B9GR05</accession>
<feature type="domain" description="Carbohydrate kinase PfkB" evidence="1">
    <location>
        <begin position="337"/>
        <end position="383"/>
    </location>
</feature>
<dbReference type="PANTHER" id="PTHR47098">
    <property type="entry name" value="PROTEIN MAK32"/>
    <property type="match status" value="1"/>
</dbReference>
<dbReference type="PANTHER" id="PTHR47098:SF2">
    <property type="entry name" value="PROTEIN MAK32"/>
    <property type="match status" value="1"/>
</dbReference>
<reference evidence="2 3" key="1">
    <citation type="submission" date="2013-07" db="EMBL/GenBank/DDBJ databases">
        <title>The Genome Sequence of Cryptococcus heveanensis BCC8398.</title>
        <authorList>
            <consortium name="The Broad Institute Genome Sequencing Platform"/>
            <person name="Cuomo C."/>
            <person name="Litvintseva A."/>
            <person name="Chen Y."/>
            <person name="Heitman J."/>
            <person name="Sun S."/>
            <person name="Springer D."/>
            <person name="Dromer F."/>
            <person name="Young S.K."/>
            <person name="Zeng Q."/>
            <person name="Gargeya S."/>
            <person name="Fitzgerald M."/>
            <person name="Abouelleil A."/>
            <person name="Alvarado L."/>
            <person name="Berlin A.M."/>
            <person name="Chapman S.B."/>
            <person name="Dewar J."/>
            <person name="Goldberg J."/>
            <person name="Griggs A."/>
            <person name="Gujja S."/>
            <person name="Hansen M."/>
            <person name="Howarth C."/>
            <person name="Imamovic A."/>
            <person name="Larimer J."/>
            <person name="McCowan C."/>
            <person name="Murphy C."/>
            <person name="Pearson M."/>
            <person name="Priest M."/>
            <person name="Roberts A."/>
            <person name="Saif S."/>
            <person name="Shea T."/>
            <person name="Sykes S."/>
            <person name="Wortman J."/>
            <person name="Nusbaum C."/>
            <person name="Birren B."/>
        </authorList>
    </citation>
    <scope>NUCLEOTIDE SEQUENCE [LARGE SCALE GENOMIC DNA]</scope>
    <source>
        <strain evidence="2 3">BCC8398</strain>
    </source>
</reference>
<sequence>MTRKLADDRAADPELATGMSAIPQAPEAAETSRYYSTQVQMRPTKGCSRVVTLEQFIVDTFSRINEDGVERPVHQPDQIGGGGTYAIIGARMFLPPRKLGMIIDYTPESLSKSTRDELCEYGEDMWAFRIREDAHPTARALNTYNPRTQHRGFKYLSPPLLLTPRSLQSTPFNNPALPSTIHFISYPAPRAELILSEVRRLRYERGWDPIIVWEPEEESLNVMQRIAAEIDIIGPNHHEITRLFGLTIPPVAGESRLREIYTQACRKLAALQPRIGAIIRCGHLGCCYAQKRSPSQPPPPGVASEGWKEHENEGDIDVDFDVRWSPAFWHPGREGYEAKIVDPTGAGNAFMGGLAAGLDQGKSLDEAVIWGNVAASFTIEQDGLPHLSIGENGRELWNGQDPWLRVEEMKAERGSCVIERTIS</sequence>
<dbReference type="STRING" id="1296120.A0A1B9GR05"/>
<keyword evidence="3" id="KW-1185">Reference proteome</keyword>
<dbReference type="AlphaFoldDB" id="A0A1B9GR05"/>
<gene>
    <name evidence="2" type="ORF">I316_04921</name>
</gene>
<proteinExistence type="predicted"/>
<evidence type="ECO:0000313" key="3">
    <source>
        <dbReference type="Proteomes" id="UP000092666"/>
    </source>
</evidence>
<dbReference type="Proteomes" id="UP000092666">
    <property type="component" value="Unassembled WGS sequence"/>
</dbReference>
<organism evidence="2 3">
    <name type="scientific">Kwoniella heveanensis BCC8398</name>
    <dbReference type="NCBI Taxonomy" id="1296120"/>
    <lineage>
        <taxon>Eukaryota</taxon>
        <taxon>Fungi</taxon>
        <taxon>Dikarya</taxon>
        <taxon>Basidiomycota</taxon>
        <taxon>Agaricomycotina</taxon>
        <taxon>Tremellomycetes</taxon>
        <taxon>Tremellales</taxon>
        <taxon>Cryptococcaceae</taxon>
        <taxon>Kwoniella</taxon>
    </lineage>
</organism>
<dbReference type="Pfam" id="PF00294">
    <property type="entry name" value="PfkB"/>
    <property type="match status" value="1"/>
</dbReference>
<dbReference type="EMBL" id="KI669505">
    <property type="protein sequence ID" value="OCF33500.1"/>
    <property type="molecule type" value="Genomic_DNA"/>
</dbReference>
<dbReference type="InterPro" id="IPR029056">
    <property type="entry name" value="Ribokinase-like"/>
</dbReference>
<name>A0A1B9GR05_9TREE</name>
<dbReference type="OrthoDB" id="497927at2759"/>
<evidence type="ECO:0000259" key="1">
    <source>
        <dbReference type="Pfam" id="PF00294"/>
    </source>
</evidence>
<dbReference type="Gene3D" id="3.40.1190.20">
    <property type="match status" value="1"/>
</dbReference>
<reference evidence="3" key="2">
    <citation type="submission" date="2013-12" db="EMBL/GenBank/DDBJ databases">
        <title>Evolution of pathogenesis and genome organization in the Tremellales.</title>
        <authorList>
            <person name="Cuomo C."/>
            <person name="Litvintseva A."/>
            <person name="Heitman J."/>
            <person name="Chen Y."/>
            <person name="Sun S."/>
            <person name="Springer D."/>
            <person name="Dromer F."/>
            <person name="Young S."/>
            <person name="Zeng Q."/>
            <person name="Chapman S."/>
            <person name="Gujja S."/>
            <person name="Saif S."/>
            <person name="Birren B."/>
        </authorList>
    </citation>
    <scope>NUCLEOTIDE SEQUENCE [LARGE SCALE GENOMIC DNA]</scope>
    <source>
        <strain evidence="3">BCC8398</strain>
    </source>
</reference>
<dbReference type="InterPro" id="IPR011611">
    <property type="entry name" value="PfkB_dom"/>
</dbReference>
<evidence type="ECO:0000313" key="2">
    <source>
        <dbReference type="EMBL" id="OCF33500.1"/>
    </source>
</evidence>
<protein>
    <recommendedName>
        <fullName evidence="1">Carbohydrate kinase PfkB domain-containing protein</fullName>
    </recommendedName>
</protein>